<keyword evidence="3" id="KW-1185">Reference proteome</keyword>
<dbReference type="GO" id="GO:0003676">
    <property type="term" value="F:nucleic acid binding"/>
    <property type="evidence" value="ECO:0007669"/>
    <property type="project" value="InterPro"/>
</dbReference>
<dbReference type="PANTHER" id="PTHR47739">
    <property type="entry name" value="TRNA1(VAL) (ADENINE(37)-N6)-METHYLTRANSFERASE"/>
    <property type="match status" value="1"/>
</dbReference>
<sequence length="259" mass="28656">MRGVVGMTFEMREGERLDDLQVRGMQIIQSKEVFSFSLDAVLLARFASLRNKDRVIDLGTGNGVIPLLLAARSSASRAEIVGLEIQARLADMAQRNVEGNRLQEIINIVHGDTREAVQTFGSESFDLVVCNPPYRPAGVGDQSLNEHVKIAKHEITCTLEQAMDAAAGLVRYEGKVAFVHRPDRLADIFTAMRARKLEPKRMLLVHPRPDNRPNIVLVEAIKGGRPELRIDPPLIVHQADGSYTEEILALYAGRGELAT</sequence>
<dbReference type="KEGG" id="tab:CIG75_20465"/>
<dbReference type="SUPFAM" id="SSF53335">
    <property type="entry name" value="S-adenosyl-L-methionine-dependent methyltransferases"/>
    <property type="match status" value="1"/>
</dbReference>
<dbReference type="InterPro" id="IPR002052">
    <property type="entry name" value="DNA_methylase_N6_adenine_CS"/>
</dbReference>
<dbReference type="GO" id="GO:0008757">
    <property type="term" value="F:S-adenosylmethionine-dependent methyltransferase activity"/>
    <property type="evidence" value="ECO:0007669"/>
    <property type="project" value="UniProtKB-ARBA"/>
</dbReference>
<reference evidence="2 3" key="1">
    <citation type="journal article" date="2015" name="Int. J. Syst. Evol. Microbiol.">
        <title>Tumebacillus algifaecis sp. nov., isolated from decomposing algal scum.</title>
        <authorList>
            <person name="Wu Y.F."/>
            <person name="Zhang B."/>
            <person name="Xing P."/>
            <person name="Wu Q.L."/>
            <person name="Liu S.J."/>
        </authorList>
    </citation>
    <scope>NUCLEOTIDE SEQUENCE [LARGE SCALE GENOMIC DNA]</scope>
    <source>
        <strain evidence="2 3">THMBR28</strain>
    </source>
</reference>
<dbReference type="GO" id="GO:0032259">
    <property type="term" value="P:methylation"/>
    <property type="evidence" value="ECO:0007669"/>
    <property type="project" value="UniProtKB-KW"/>
</dbReference>
<evidence type="ECO:0000313" key="3">
    <source>
        <dbReference type="Proteomes" id="UP000214688"/>
    </source>
</evidence>
<dbReference type="AlphaFoldDB" id="A0A223D7F7"/>
<dbReference type="GO" id="GO:0008170">
    <property type="term" value="F:N-methyltransferase activity"/>
    <property type="evidence" value="ECO:0007669"/>
    <property type="project" value="UniProtKB-ARBA"/>
</dbReference>
<keyword evidence="2" id="KW-0489">Methyltransferase</keyword>
<organism evidence="2 3">
    <name type="scientific">Tumebacillus algifaecis</name>
    <dbReference type="NCBI Taxonomy" id="1214604"/>
    <lineage>
        <taxon>Bacteria</taxon>
        <taxon>Bacillati</taxon>
        <taxon>Bacillota</taxon>
        <taxon>Bacilli</taxon>
        <taxon>Bacillales</taxon>
        <taxon>Alicyclobacillaceae</taxon>
        <taxon>Tumebacillus</taxon>
    </lineage>
</organism>
<dbReference type="PROSITE" id="PS00092">
    <property type="entry name" value="N6_MTASE"/>
    <property type="match status" value="1"/>
</dbReference>
<dbReference type="EMBL" id="CP022657">
    <property type="protein sequence ID" value="ASS77294.1"/>
    <property type="molecule type" value="Genomic_DNA"/>
</dbReference>
<dbReference type="CDD" id="cd02440">
    <property type="entry name" value="AdoMet_MTases"/>
    <property type="match status" value="1"/>
</dbReference>
<evidence type="ECO:0000259" key="1">
    <source>
        <dbReference type="Pfam" id="PF05175"/>
    </source>
</evidence>
<proteinExistence type="predicted"/>
<dbReference type="Pfam" id="PF05175">
    <property type="entry name" value="MTS"/>
    <property type="match status" value="1"/>
</dbReference>
<accession>A0A223D7F7</accession>
<evidence type="ECO:0000313" key="2">
    <source>
        <dbReference type="EMBL" id="ASS77294.1"/>
    </source>
</evidence>
<dbReference type="Gene3D" id="3.40.50.150">
    <property type="entry name" value="Vaccinia Virus protein VP39"/>
    <property type="match status" value="1"/>
</dbReference>
<feature type="domain" description="Methyltransferase small" evidence="1">
    <location>
        <begin position="39"/>
        <end position="139"/>
    </location>
</feature>
<dbReference type="PANTHER" id="PTHR47739:SF1">
    <property type="entry name" value="TRNA1(VAL) (ADENINE(37)-N6)-METHYLTRANSFERASE"/>
    <property type="match status" value="1"/>
</dbReference>
<gene>
    <name evidence="2" type="ORF">CIG75_20465</name>
</gene>
<dbReference type="Proteomes" id="UP000214688">
    <property type="component" value="Chromosome"/>
</dbReference>
<keyword evidence="2" id="KW-0808">Transferase</keyword>
<dbReference type="InterPro" id="IPR007848">
    <property type="entry name" value="Small_mtfrase_dom"/>
</dbReference>
<dbReference type="OrthoDB" id="9777257at2"/>
<name>A0A223D7F7_9BACL</name>
<protein>
    <submittedName>
        <fullName evidence="2">SAM-dependent methyltransferase</fullName>
    </submittedName>
</protein>
<dbReference type="InterPro" id="IPR029063">
    <property type="entry name" value="SAM-dependent_MTases_sf"/>
</dbReference>
<dbReference type="InterPro" id="IPR050210">
    <property type="entry name" value="tRNA_Adenine-N(6)_MTase"/>
</dbReference>